<reference evidence="1 2" key="1">
    <citation type="submission" date="2021-01" db="EMBL/GenBank/DDBJ databases">
        <title>Whole genome shotgun sequence of Asanoa siamensis NBRC 107932.</title>
        <authorList>
            <person name="Komaki H."/>
            <person name="Tamura T."/>
        </authorList>
    </citation>
    <scope>NUCLEOTIDE SEQUENCE [LARGE SCALE GENOMIC DNA]</scope>
    <source>
        <strain evidence="1 2">NBRC 107932</strain>
    </source>
</reference>
<keyword evidence="2" id="KW-1185">Reference proteome</keyword>
<dbReference type="RefSeq" id="WP_203718954.1">
    <property type="nucleotide sequence ID" value="NZ_BONE01000119.1"/>
</dbReference>
<proteinExistence type="predicted"/>
<comment type="caution">
    <text evidence="1">The sequence shown here is derived from an EMBL/GenBank/DDBJ whole genome shotgun (WGS) entry which is preliminary data.</text>
</comment>
<gene>
    <name evidence="1" type="ORF">Asi02nite_76360</name>
</gene>
<name>A0ABQ4D3K1_9ACTN</name>
<dbReference type="EMBL" id="BONE01000119">
    <property type="protein sequence ID" value="GIF78118.1"/>
    <property type="molecule type" value="Genomic_DNA"/>
</dbReference>
<sequence length="331" mass="36189">MARPKATQLSLIDEVIAMDSREVPLLAYSLPEMTLAYLPKRRPPDTNRVYTHYNGDLALTVTAGTNPADGSGTGLPYGPKARLVAAKLNAEAVLTQSPVISLGKSVSGFLAGLGLASTGGKTGTRNLVGEQLKRWARCSIQITWASDAGNSERDRGGSMPIAKGWDFWFDRKENPTHPVHESELVFATDYFNALIANPVPANLEAYQILGHSAMAMDLYTWTAARLWRLRRPVTIPWLLLAEQFGTGGLPADPRARSKYVYEVKRDIEAQMPVVLAVYHEAKVDWTPTGMTLRPSNPHIAPPGGHGLAGTRRAATLPARRFRAELADRPRT</sequence>
<dbReference type="Proteomes" id="UP000604117">
    <property type="component" value="Unassembled WGS sequence"/>
</dbReference>
<organism evidence="1 2">
    <name type="scientific">Asanoa siamensis</name>
    <dbReference type="NCBI Taxonomy" id="926357"/>
    <lineage>
        <taxon>Bacteria</taxon>
        <taxon>Bacillati</taxon>
        <taxon>Actinomycetota</taxon>
        <taxon>Actinomycetes</taxon>
        <taxon>Micromonosporales</taxon>
        <taxon>Micromonosporaceae</taxon>
        <taxon>Asanoa</taxon>
    </lineage>
</organism>
<evidence type="ECO:0000313" key="1">
    <source>
        <dbReference type="EMBL" id="GIF78118.1"/>
    </source>
</evidence>
<evidence type="ECO:0000313" key="2">
    <source>
        <dbReference type="Proteomes" id="UP000604117"/>
    </source>
</evidence>
<accession>A0ABQ4D3K1</accession>
<evidence type="ECO:0008006" key="3">
    <source>
        <dbReference type="Google" id="ProtNLM"/>
    </source>
</evidence>
<dbReference type="Pfam" id="PF04796">
    <property type="entry name" value="RepA_C"/>
    <property type="match status" value="1"/>
</dbReference>
<protein>
    <recommendedName>
        <fullName evidence="3">RepA protein</fullName>
    </recommendedName>
</protein>
<dbReference type="InterPro" id="IPR006881">
    <property type="entry name" value="RepA_C"/>
</dbReference>